<accession>A0A1G2G4V3</accession>
<sequence length="61" mass="7335">MPKGSMFATLFRGHRPTKEEAEKAFEDYYQKEYKAGRIRKPIFFSKKKEEIIPKDDQDNQH</sequence>
<proteinExistence type="predicted"/>
<gene>
    <name evidence="1" type="ORF">A2756_01375</name>
</gene>
<name>A0A1G2G4V3_9BACT</name>
<protein>
    <submittedName>
        <fullName evidence="1">Uncharacterized protein</fullName>
    </submittedName>
</protein>
<evidence type="ECO:0000313" key="1">
    <source>
        <dbReference type="EMBL" id="OGZ45254.1"/>
    </source>
</evidence>
<reference evidence="1 2" key="1">
    <citation type="journal article" date="2016" name="Nat. Commun.">
        <title>Thousands of microbial genomes shed light on interconnected biogeochemical processes in an aquifer system.</title>
        <authorList>
            <person name="Anantharaman K."/>
            <person name="Brown C.T."/>
            <person name="Hug L.A."/>
            <person name="Sharon I."/>
            <person name="Castelle C.J."/>
            <person name="Probst A.J."/>
            <person name="Thomas B.C."/>
            <person name="Singh A."/>
            <person name="Wilkins M.J."/>
            <person name="Karaoz U."/>
            <person name="Brodie E.L."/>
            <person name="Williams K.H."/>
            <person name="Hubbard S.S."/>
            <person name="Banfield J.F."/>
        </authorList>
    </citation>
    <scope>NUCLEOTIDE SEQUENCE [LARGE SCALE GENOMIC DNA]</scope>
</reference>
<comment type="caution">
    <text evidence="1">The sequence shown here is derived from an EMBL/GenBank/DDBJ whole genome shotgun (WGS) entry which is preliminary data.</text>
</comment>
<dbReference type="AlphaFoldDB" id="A0A1G2G4V3"/>
<dbReference type="EMBL" id="MHNL01000007">
    <property type="protein sequence ID" value="OGZ45254.1"/>
    <property type="molecule type" value="Genomic_DNA"/>
</dbReference>
<evidence type="ECO:0000313" key="2">
    <source>
        <dbReference type="Proteomes" id="UP000177785"/>
    </source>
</evidence>
<dbReference type="STRING" id="1802115.A2756_01375"/>
<dbReference type="Proteomes" id="UP000177785">
    <property type="component" value="Unassembled WGS sequence"/>
</dbReference>
<organism evidence="1 2">
    <name type="scientific">Candidatus Ryanbacteria bacterium RIFCSPHIGHO2_01_FULL_48_27</name>
    <dbReference type="NCBI Taxonomy" id="1802115"/>
    <lineage>
        <taxon>Bacteria</taxon>
        <taxon>Candidatus Ryaniibacteriota</taxon>
    </lineage>
</organism>